<keyword evidence="3" id="KW-1185">Reference proteome</keyword>
<feature type="transmembrane region" description="Helical" evidence="1">
    <location>
        <begin position="27"/>
        <end position="46"/>
    </location>
</feature>
<keyword evidence="1" id="KW-1133">Transmembrane helix</keyword>
<feature type="transmembrane region" description="Helical" evidence="1">
    <location>
        <begin position="237"/>
        <end position="253"/>
    </location>
</feature>
<feature type="transmembrane region" description="Helical" evidence="1">
    <location>
        <begin position="144"/>
        <end position="169"/>
    </location>
</feature>
<dbReference type="Proteomes" id="UP000317238">
    <property type="component" value="Unassembled WGS sequence"/>
</dbReference>
<evidence type="ECO:0000313" key="3">
    <source>
        <dbReference type="Proteomes" id="UP000317238"/>
    </source>
</evidence>
<sequence length="579" mass="65045">MSSSPTSPPRLHDQDSVPVGSLFSVRHHYVVMVVIALAIAAGRIATVSSREGSTAFLSANDRSRWCTIAALVEDGTFAIDRQMRLKDAKGRRHWQTIDRVQHRGEDGRQHDYSSKPPLFPVLVAWLYWGVNQCTAMTLTQQPIYLARIILALVNLPMLLAFCVATIFSVHRMTSSDWTRRILSAATCFGTMLIPFSFSLNNHLPAASATAVVAALFLWLSGRHGVDTNQRTGDRSGWMPCLLVSLLAGVASGWVAANELPALSMVGLWGLLFLYWDRRTVVGYTMGIGVVAVAFFWTNWMAHQSLRPPYAHRGVGPLVATMDAVEPNLAADAITGPLRSAKALDPQETVESVVDSDEPGRWRAVTNAQRWFAVTADVATDKVAENPVQSASRWRIYQWDDWYEYPGSYWQTERSGVDRGEPSRWTYFFNATVGHHGLFSLTPLWCLVPLGWLIAVAGTWRTDVRDQDGYQLSDDRAVRAMLFAIMIASLVCFAFYMARPKIDRNYGGVSTCFRWMLWFAPLWLLCCVPAIDRVSRSRWGRFTIIVLLGLSVFSMSTALDSPWHSPWLYRYWDFLGWLDG</sequence>
<feature type="transmembrane region" description="Helical" evidence="1">
    <location>
        <begin position="538"/>
        <end position="558"/>
    </location>
</feature>
<protein>
    <recommendedName>
        <fullName evidence="4">Glycosyltransferase RgtA/B/C/D-like domain-containing protein</fullName>
    </recommendedName>
</protein>
<evidence type="ECO:0000256" key="1">
    <source>
        <dbReference type="SAM" id="Phobius"/>
    </source>
</evidence>
<keyword evidence="1" id="KW-0472">Membrane</keyword>
<feature type="transmembrane region" description="Helical" evidence="1">
    <location>
        <begin position="205"/>
        <end position="225"/>
    </location>
</feature>
<feature type="transmembrane region" description="Helical" evidence="1">
    <location>
        <begin position="259"/>
        <end position="275"/>
    </location>
</feature>
<dbReference type="AlphaFoldDB" id="A0A5C5Y4N8"/>
<reference evidence="2 3" key="1">
    <citation type="submission" date="2019-02" db="EMBL/GenBank/DDBJ databases">
        <title>Deep-cultivation of Planctomycetes and their phenomic and genomic characterization uncovers novel biology.</title>
        <authorList>
            <person name="Wiegand S."/>
            <person name="Jogler M."/>
            <person name="Boedeker C."/>
            <person name="Pinto D."/>
            <person name="Vollmers J."/>
            <person name="Rivas-Marin E."/>
            <person name="Kohn T."/>
            <person name="Peeters S.H."/>
            <person name="Heuer A."/>
            <person name="Rast P."/>
            <person name="Oberbeckmann S."/>
            <person name="Bunk B."/>
            <person name="Jeske O."/>
            <person name="Meyerdierks A."/>
            <person name="Storesund J.E."/>
            <person name="Kallscheuer N."/>
            <person name="Luecker S."/>
            <person name="Lage O.M."/>
            <person name="Pohl T."/>
            <person name="Merkel B.J."/>
            <person name="Hornburger P."/>
            <person name="Mueller R.-W."/>
            <person name="Bruemmer F."/>
            <person name="Labrenz M."/>
            <person name="Spormann A.M."/>
            <person name="Op Den Camp H."/>
            <person name="Overmann J."/>
            <person name="Amann R."/>
            <person name="Jetten M.S.M."/>
            <person name="Mascher T."/>
            <person name="Medema M.H."/>
            <person name="Devos D.P."/>
            <person name="Kaster A.-K."/>
            <person name="Ovreas L."/>
            <person name="Rohde M."/>
            <person name="Galperin M.Y."/>
            <person name="Jogler C."/>
        </authorList>
    </citation>
    <scope>NUCLEOTIDE SEQUENCE [LARGE SCALE GENOMIC DNA]</scope>
    <source>
        <strain evidence="2 3">Pan14r</strain>
    </source>
</reference>
<gene>
    <name evidence="2" type="ORF">Pan14r_24240</name>
</gene>
<evidence type="ECO:0008006" key="4">
    <source>
        <dbReference type="Google" id="ProtNLM"/>
    </source>
</evidence>
<feature type="transmembrane region" description="Helical" evidence="1">
    <location>
        <begin position="479"/>
        <end position="497"/>
    </location>
</feature>
<feature type="transmembrane region" description="Helical" evidence="1">
    <location>
        <begin position="280"/>
        <end position="299"/>
    </location>
</feature>
<evidence type="ECO:0000313" key="2">
    <source>
        <dbReference type="EMBL" id="TWT70124.1"/>
    </source>
</evidence>
<feature type="transmembrane region" description="Helical" evidence="1">
    <location>
        <begin position="437"/>
        <end position="459"/>
    </location>
</feature>
<dbReference type="EMBL" id="SJPL01000001">
    <property type="protein sequence ID" value="TWT70124.1"/>
    <property type="molecule type" value="Genomic_DNA"/>
</dbReference>
<proteinExistence type="predicted"/>
<comment type="caution">
    <text evidence="2">The sequence shown here is derived from an EMBL/GenBank/DDBJ whole genome shotgun (WGS) entry which is preliminary data.</text>
</comment>
<dbReference type="RefSeq" id="WP_197203593.1">
    <property type="nucleotide sequence ID" value="NZ_SJPL01000001.1"/>
</dbReference>
<organism evidence="2 3">
    <name type="scientific">Crateriforma conspicua</name>
    <dbReference type="NCBI Taxonomy" id="2527996"/>
    <lineage>
        <taxon>Bacteria</taxon>
        <taxon>Pseudomonadati</taxon>
        <taxon>Planctomycetota</taxon>
        <taxon>Planctomycetia</taxon>
        <taxon>Planctomycetales</taxon>
        <taxon>Planctomycetaceae</taxon>
        <taxon>Crateriforma</taxon>
    </lineage>
</organism>
<name>A0A5C5Y4N8_9PLAN</name>
<feature type="transmembrane region" description="Helical" evidence="1">
    <location>
        <begin position="512"/>
        <end position="531"/>
    </location>
</feature>
<keyword evidence="1" id="KW-0812">Transmembrane</keyword>
<accession>A0A5C5Y4N8</accession>